<dbReference type="InterPro" id="IPR044713">
    <property type="entry name" value="DNJA1/2-like"/>
</dbReference>
<dbReference type="PROSITE" id="PS00636">
    <property type="entry name" value="DNAJ_1"/>
    <property type="match status" value="1"/>
</dbReference>
<keyword evidence="1" id="KW-1185">Reference proteome</keyword>
<dbReference type="Pfam" id="PF00226">
    <property type="entry name" value="DnaJ"/>
    <property type="match status" value="1"/>
</dbReference>
<dbReference type="Proteomes" id="UP000515154">
    <property type="component" value="Linkage group LG17"/>
</dbReference>
<evidence type="ECO:0000313" key="1">
    <source>
        <dbReference type="Proteomes" id="UP000515154"/>
    </source>
</evidence>
<protein>
    <submittedName>
        <fullName evidence="2">DnaJ homolog subfamily A member 2</fullName>
    </submittedName>
</protein>
<organism evidence="1 2">
    <name type="scientific">Octopus sinensis</name>
    <name type="common">East Asian common octopus</name>
    <dbReference type="NCBI Taxonomy" id="2607531"/>
    <lineage>
        <taxon>Eukaryota</taxon>
        <taxon>Metazoa</taxon>
        <taxon>Spiralia</taxon>
        <taxon>Lophotrochozoa</taxon>
        <taxon>Mollusca</taxon>
        <taxon>Cephalopoda</taxon>
        <taxon>Coleoidea</taxon>
        <taxon>Octopodiformes</taxon>
        <taxon>Octopoda</taxon>
        <taxon>Incirrata</taxon>
        <taxon>Octopodidae</taxon>
        <taxon>Octopus</taxon>
    </lineage>
</organism>
<dbReference type="InterPro" id="IPR001623">
    <property type="entry name" value="DnaJ_domain"/>
</dbReference>
<dbReference type="AlphaFoldDB" id="A0A6P7T7N2"/>
<dbReference type="Gene3D" id="2.10.230.10">
    <property type="entry name" value="Heat shock protein DnaJ, cysteine-rich domain"/>
    <property type="match status" value="1"/>
</dbReference>
<dbReference type="GO" id="GO:0005524">
    <property type="term" value="F:ATP binding"/>
    <property type="evidence" value="ECO:0007669"/>
    <property type="project" value="InterPro"/>
</dbReference>
<dbReference type="PANTHER" id="PTHR43888">
    <property type="entry name" value="DNAJ-LIKE-2, ISOFORM A-RELATED"/>
    <property type="match status" value="1"/>
</dbReference>
<dbReference type="InterPro" id="IPR008971">
    <property type="entry name" value="HSP40/DnaJ_pept-bd"/>
</dbReference>
<dbReference type="SUPFAM" id="SSF49493">
    <property type="entry name" value="HSP40/DnaJ peptide-binding domain"/>
    <property type="match status" value="2"/>
</dbReference>
<dbReference type="Pfam" id="PF01556">
    <property type="entry name" value="DnaJ_C"/>
    <property type="match status" value="1"/>
</dbReference>
<dbReference type="KEGG" id="osn:115220789"/>
<dbReference type="SUPFAM" id="SSF57938">
    <property type="entry name" value="DnaJ/Hsp40 cysteine-rich domain"/>
    <property type="match status" value="1"/>
</dbReference>
<dbReference type="GO" id="GO:0008270">
    <property type="term" value="F:zinc ion binding"/>
    <property type="evidence" value="ECO:0007669"/>
    <property type="project" value="UniProtKB-KW"/>
</dbReference>
<dbReference type="FunFam" id="2.10.230.10:FF:000001">
    <property type="entry name" value="DnaJ subfamily A member 2"/>
    <property type="match status" value="1"/>
</dbReference>
<accession>A0A6P7T7N2</accession>
<dbReference type="InterPro" id="IPR036869">
    <property type="entry name" value="J_dom_sf"/>
</dbReference>
<dbReference type="CDD" id="cd06257">
    <property type="entry name" value="DnaJ"/>
    <property type="match status" value="1"/>
</dbReference>
<dbReference type="CDD" id="cd10747">
    <property type="entry name" value="DnaJ_C"/>
    <property type="match status" value="1"/>
</dbReference>
<reference evidence="2" key="1">
    <citation type="submission" date="2025-08" db="UniProtKB">
        <authorList>
            <consortium name="RefSeq"/>
        </authorList>
    </citation>
    <scope>IDENTIFICATION</scope>
</reference>
<dbReference type="GO" id="GO:0030544">
    <property type="term" value="F:Hsp70 protein binding"/>
    <property type="evidence" value="ECO:0007669"/>
    <property type="project" value="InterPro"/>
</dbReference>
<dbReference type="GO" id="GO:0051082">
    <property type="term" value="F:unfolded protein binding"/>
    <property type="evidence" value="ECO:0007669"/>
    <property type="project" value="InterPro"/>
</dbReference>
<dbReference type="RefSeq" id="XP_029646794.1">
    <property type="nucleotide sequence ID" value="XM_029790934.2"/>
</dbReference>
<dbReference type="CDD" id="cd10719">
    <property type="entry name" value="DnaJ_zf"/>
    <property type="match status" value="1"/>
</dbReference>
<dbReference type="InterPro" id="IPR001305">
    <property type="entry name" value="HSP_DnaJ_Cys-rich_dom"/>
</dbReference>
<name>A0A6P7T7N2_9MOLL</name>
<dbReference type="Gene3D" id="1.10.287.110">
    <property type="entry name" value="DnaJ domain"/>
    <property type="match status" value="1"/>
</dbReference>
<dbReference type="PROSITE" id="PS51188">
    <property type="entry name" value="ZF_CR"/>
    <property type="match status" value="1"/>
</dbReference>
<dbReference type="SUPFAM" id="SSF46565">
    <property type="entry name" value="Chaperone J-domain"/>
    <property type="match status" value="1"/>
</dbReference>
<dbReference type="PRINTS" id="PR00625">
    <property type="entry name" value="JDOMAIN"/>
</dbReference>
<dbReference type="HAMAP" id="MF_01152">
    <property type="entry name" value="DnaJ"/>
    <property type="match status" value="1"/>
</dbReference>
<dbReference type="PROSITE" id="PS50076">
    <property type="entry name" value="DNAJ_2"/>
    <property type="match status" value="1"/>
</dbReference>
<dbReference type="GO" id="GO:0006457">
    <property type="term" value="P:protein folding"/>
    <property type="evidence" value="ECO:0007669"/>
    <property type="project" value="InterPro"/>
</dbReference>
<dbReference type="InterPro" id="IPR002939">
    <property type="entry name" value="DnaJ_C"/>
</dbReference>
<dbReference type="SMART" id="SM00271">
    <property type="entry name" value="DnaJ"/>
    <property type="match status" value="1"/>
</dbReference>
<proteinExistence type="inferred from homology"/>
<dbReference type="InterPro" id="IPR018253">
    <property type="entry name" value="DnaJ_domain_CS"/>
</dbReference>
<dbReference type="GO" id="GO:0009408">
    <property type="term" value="P:response to heat"/>
    <property type="evidence" value="ECO:0007669"/>
    <property type="project" value="InterPro"/>
</dbReference>
<sequence length="404" mass="45582">MEDLNLYNVLGVTKNASGSEIKKAFNKLAKEYHPDKNPNAGDKFKEINYAHEVLSNPEKRRIYDHYGIQGLQEGVGSGSFPFRDMFGGIFDMGFMGSHHRHSRHRGEDAFHKLRVNLEDFYNGKTSKLQLSRTVVCKKCQGIGGKPGSVMTCRGCHGRRIKKSMRQLGPGMVQEIQSTCSECNGEGNYINEKDRCKECSGRKVVSEDKILEVHIDKGMKDGQKVWFRGEGDQLPNIEPGDVIIILTQGEHKQFSRDGENLLYKHTLGLTEALCGFEFVLTHLDKRELIIKNAPGDVIQPGTTKVLKGEGMPIYRNPFEKGDLFITFDVEFPSNNFLDPTRMIELENLLPAYSKVDIPMESDNVEEVTLVEYDASMRNASRRNEAYDEDDDAHGGRGPQMQCAHQ</sequence>
<dbReference type="Pfam" id="PF00684">
    <property type="entry name" value="DnaJ_CXXCXGXG"/>
    <property type="match status" value="1"/>
</dbReference>
<dbReference type="InterPro" id="IPR012724">
    <property type="entry name" value="DnaJ"/>
</dbReference>
<dbReference type="Gene3D" id="2.60.260.20">
    <property type="entry name" value="Urease metallochaperone UreE, N-terminal domain"/>
    <property type="match status" value="2"/>
</dbReference>
<dbReference type="FunFam" id="2.60.260.20:FF:000003">
    <property type="entry name" value="DnaJ subfamily A member 2"/>
    <property type="match status" value="1"/>
</dbReference>
<gene>
    <name evidence="2" type="primary">LOC115220789</name>
</gene>
<dbReference type="InterPro" id="IPR036410">
    <property type="entry name" value="HSP_DnaJ_Cys-rich_dom_sf"/>
</dbReference>
<evidence type="ECO:0000313" key="2">
    <source>
        <dbReference type="RefSeq" id="XP_029646794.1"/>
    </source>
</evidence>